<comment type="similarity">
    <text evidence="1">Belongs to the LysR transcriptional regulatory family.</text>
</comment>
<dbReference type="EMBL" id="NXDM01000001">
    <property type="protein sequence ID" value="PCK82947.1"/>
    <property type="molecule type" value="Genomic_DNA"/>
</dbReference>
<dbReference type="InterPro" id="IPR050176">
    <property type="entry name" value="LTTR"/>
</dbReference>
<dbReference type="NCBIfam" id="TIGR03298">
    <property type="entry name" value="argP"/>
    <property type="match status" value="1"/>
</dbReference>
<proteinExistence type="inferred from homology"/>
<dbReference type="GO" id="GO:0003700">
    <property type="term" value="F:DNA-binding transcription factor activity"/>
    <property type="evidence" value="ECO:0007669"/>
    <property type="project" value="InterPro"/>
</dbReference>
<dbReference type="GO" id="GO:0003677">
    <property type="term" value="F:DNA binding"/>
    <property type="evidence" value="ECO:0007669"/>
    <property type="project" value="UniProtKB-KW"/>
</dbReference>
<name>A0A2A5L150_9HYPH</name>
<dbReference type="InterPro" id="IPR036388">
    <property type="entry name" value="WH-like_DNA-bd_sf"/>
</dbReference>
<sequence>MLDYPALRAVATVVQTGSFERAATVLNVTPSAVSQRVKQLEERLGVVLVVRGTPCTATEKGEWLCRHMENVGMLEAELFGHLPALVDSGEPRQRVTLQIATNADSLGTWFVEAMSTFARNSSYLLNIAVDDQDHTAEWLQRGRVIAAVTSLEKPIRGCRRFALGVLRYHATATPDFIARNFPQGVTAEAIRNAPALTFSQKDRLQSTWVRETFGRDLDYPTHWLPSPQSFVEATLSGMGWGMNPTQLTREHLASGRLVELVPDTPLDVPLFWQINRFAADRLAELTREVISVAGRNLGKDRSKTDPPGL</sequence>
<dbReference type="PRINTS" id="PR00039">
    <property type="entry name" value="HTHLYSR"/>
</dbReference>
<keyword evidence="7" id="KW-1185">Reference proteome</keyword>
<dbReference type="InterPro" id="IPR036390">
    <property type="entry name" value="WH_DNA-bd_sf"/>
</dbReference>
<protein>
    <submittedName>
        <fullName evidence="6">ArgP/LysG family DNA-binding transcriptional regulator</fullName>
    </submittedName>
</protein>
<dbReference type="Pfam" id="PF00126">
    <property type="entry name" value="HTH_1"/>
    <property type="match status" value="1"/>
</dbReference>
<reference evidence="6 7" key="1">
    <citation type="submission" date="2017-09" db="EMBL/GenBank/DDBJ databases">
        <title>Comparative genomics of rhizobia isolated from Phaseolus vulgaris in China.</title>
        <authorList>
            <person name="Tong W."/>
        </authorList>
    </citation>
    <scope>NUCLEOTIDE SEQUENCE [LARGE SCALE GENOMIC DNA]</scope>
    <source>
        <strain evidence="6 7">L101</strain>
    </source>
</reference>
<dbReference type="NCBIfam" id="NF009888">
    <property type="entry name" value="PRK13348.1"/>
    <property type="match status" value="1"/>
</dbReference>
<evidence type="ECO:0000256" key="4">
    <source>
        <dbReference type="ARBA" id="ARBA00023163"/>
    </source>
</evidence>
<organism evidence="6 7">
    <name type="scientific">Rhizobium sophoriradicis</name>
    <dbReference type="NCBI Taxonomy" id="1535245"/>
    <lineage>
        <taxon>Bacteria</taxon>
        <taxon>Pseudomonadati</taxon>
        <taxon>Pseudomonadota</taxon>
        <taxon>Alphaproteobacteria</taxon>
        <taxon>Hyphomicrobiales</taxon>
        <taxon>Rhizobiaceae</taxon>
        <taxon>Rhizobium/Agrobacterium group</taxon>
        <taxon>Rhizobium</taxon>
    </lineage>
</organism>
<dbReference type="SUPFAM" id="SSF53850">
    <property type="entry name" value="Periplasmic binding protein-like II"/>
    <property type="match status" value="1"/>
</dbReference>
<evidence type="ECO:0000313" key="6">
    <source>
        <dbReference type="EMBL" id="PCK82947.1"/>
    </source>
</evidence>
<dbReference type="Gene3D" id="3.40.190.290">
    <property type="match status" value="1"/>
</dbReference>
<dbReference type="InterPro" id="IPR000847">
    <property type="entry name" value="LysR_HTH_N"/>
</dbReference>
<dbReference type="RefSeq" id="WP_096761895.1">
    <property type="nucleotide sequence ID" value="NZ_NXDM01000001.1"/>
</dbReference>
<keyword evidence="3 6" id="KW-0238">DNA-binding</keyword>
<evidence type="ECO:0000313" key="7">
    <source>
        <dbReference type="Proteomes" id="UP000218807"/>
    </source>
</evidence>
<keyword evidence="2" id="KW-0805">Transcription regulation</keyword>
<dbReference type="InterPro" id="IPR017685">
    <property type="entry name" value="ArgP"/>
</dbReference>
<accession>A0A2A5L150</accession>
<evidence type="ECO:0000259" key="5">
    <source>
        <dbReference type="PROSITE" id="PS50931"/>
    </source>
</evidence>
<dbReference type="Gene3D" id="1.10.10.10">
    <property type="entry name" value="Winged helix-like DNA-binding domain superfamily/Winged helix DNA-binding domain"/>
    <property type="match status" value="1"/>
</dbReference>
<keyword evidence="4" id="KW-0804">Transcription</keyword>
<evidence type="ECO:0000256" key="1">
    <source>
        <dbReference type="ARBA" id="ARBA00009437"/>
    </source>
</evidence>
<dbReference type="PANTHER" id="PTHR30579:SF2">
    <property type="entry name" value="HTH-TYPE TRANSCRIPTIONAL REGULATOR ARGP"/>
    <property type="match status" value="1"/>
</dbReference>
<gene>
    <name evidence="6" type="ORF">CPT34_01325</name>
</gene>
<comment type="caution">
    <text evidence="6">The sequence shown here is derived from an EMBL/GenBank/DDBJ whole genome shotgun (WGS) entry which is preliminary data.</text>
</comment>
<dbReference type="NCBIfam" id="NF002964">
    <property type="entry name" value="PRK03635.1"/>
    <property type="match status" value="1"/>
</dbReference>
<dbReference type="InterPro" id="IPR005119">
    <property type="entry name" value="LysR_subst-bd"/>
</dbReference>
<dbReference type="SUPFAM" id="SSF46785">
    <property type="entry name" value="Winged helix' DNA-binding domain"/>
    <property type="match status" value="1"/>
</dbReference>
<dbReference type="Pfam" id="PF03466">
    <property type="entry name" value="LysR_substrate"/>
    <property type="match status" value="1"/>
</dbReference>
<dbReference type="Proteomes" id="UP000218807">
    <property type="component" value="Unassembled WGS sequence"/>
</dbReference>
<evidence type="ECO:0000256" key="2">
    <source>
        <dbReference type="ARBA" id="ARBA00023015"/>
    </source>
</evidence>
<dbReference type="PANTHER" id="PTHR30579">
    <property type="entry name" value="TRANSCRIPTIONAL REGULATOR"/>
    <property type="match status" value="1"/>
</dbReference>
<dbReference type="AlphaFoldDB" id="A0A2A5L150"/>
<feature type="domain" description="HTH lysR-type" evidence="5">
    <location>
        <begin position="2"/>
        <end position="58"/>
    </location>
</feature>
<dbReference type="PROSITE" id="PS50931">
    <property type="entry name" value="HTH_LYSR"/>
    <property type="match status" value="1"/>
</dbReference>
<evidence type="ECO:0000256" key="3">
    <source>
        <dbReference type="ARBA" id="ARBA00023125"/>
    </source>
</evidence>